<organism evidence="2 3">
    <name type="scientific">Stylosanthes scabra</name>
    <dbReference type="NCBI Taxonomy" id="79078"/>
    <lineage>
        <taxon>Eukaryota</taxon>
        <taxon>Viridiplantae</taxon>
        <taxon>Streptophyta</taxon>
        <taxon>Embryophyta</taxon>
        <taxon>Tracheophyta</taxon>
        <taxon>Spermatophyta</taxon>
        <taxon>Magnoliopsida</taxon>
        <taxon>eudicotyledons</taxon>
        <taxon>Gunneridae</taxon>
        <taxon>Pentapetalae</taxon>
        <taxon>rosids</taxon>
        <taxon>fabids</taxon>
        <taxon>Fabales</taxon>
        <taxon>Fabaceae</taxon>
        <taxon>Papilionoideae</taxon>
        <taxon>50 kb inversion clade</taxon>
        <taxon>dalbergioids sensu lato</taxon>
        <taxon>Dalbergieae</taxon>
        <taxon>Pterocarpus clade</taxon>
        <taxon>Stylosanthes</taxon>
    </lineage>
</organism>
<dbReference type="Proteomes" id="UP001341840">
    <property type="component" value="Unassembled WGS sequence"/>
</dbReference>
<accession>A0ABU6WC09</accession>
<evidence type="ECO:0000256" key="1">
    <source>
        <dbReference type="SAM" id="MobiDB-lite"/>
    </source>
</evidence>
<comment type="caution">
    <text evidence="2">The sequence shown here is derived from an EMBL/GenBank/DDBJ whole genome shotgun (WGS) entry which is preliminary data.</text>
</comment>
<name>A0ABU6WC09_9FABA</name>
<sequence length="176" mass="19426">MAIGTKWLATHQRRSTHLPPSSELHSPISTATTFAPYFETQIHQIPSIHFPTHCFHFDEVVAIAEGILYTLVNAVVATTDSAVTANGTSNNAALRYRIEERRLYERNNILFNGEAHLPETLLEKAFSSFAKAVQGAKAYPPRSNQSPNQWSTSPPGSFKVNVDVAFVDGEREGVCV</sequence>
<feature type="compositionally biased region" description="Polar residues" evidence="1">
    <location>
        <begin position="142"/>
        <end position="155"/>
    </location>
</feature>
<reference evidence="2 3" key="1">
    <citation type="journal article" date="2023" name="Plants (Basel)">
        <title>Bridging the Gap: Combining Genomics and Transcriptomics Approaches to Understand Stylosanthes scabra, an Orphan Legume from the Brazilian Caatinga.</title>
        <authorList>
            <person name="Ferreira-Neto J.R.C."/>
            <person name="da Silva M.D."/>
            <person name="Binneck E."/>
            <person name="de Melo N.F."/>
            <person name="da Silva R.H."/>
            <person name="de Melo A.L.T.M."/>
            <person name="Pandolfi V."/>
            <person name="Bustamante F.O."/>
            <person name="Brasileiro-Vidal A.C."/>
            <person name="Benko-Iseppon A.M."/>
        </authorList>
    </citation>
    <scope>NUCLEOTIDE SEQUENCE [LARGE SCALE GENOMIC DNA]</scope>
    <source>
        <tissue evidence="2">Leaves</tissue>
    </source>
</reference>
<evidence type="ECO:0000313" key="3">
    <source>
        <dbReference type="Proteomes" id="UP001341840"/>
    </source>
</evidence>
<protein>
    <submittedName>
        <fullName evidence="2">Uncharacterized protein</fullName>
    </submittedName>
</protein>
<feature type="region of interest" description="Disordered" evidence="1">
    <location>
        <begin position="137"/>
        <end position="156"/>
    </location>
</feature>
<dbReference type="EMBL" id="JASCZI010181389">
    <property type="protein sequence ID" value="MED6182886.1"/>
    <property type="molecule type" value="Genomic_DNA"/>
</dbReference>
<evidence type="ECO:0000313" key="2">
    <source>
        <dbReference type="EMBL" id="MED6182886.1"/>
    </source>
</evidence>
<keyword evidence="3" id="KW-1185">Reference proteome</keyword>
<gene>
    <name evidence="2" type="ORF">PIB30_032930</name>
</gene>
<proteinExistence type="predicted"/>